<evidence type="ECO:0000313" key="5">
    <source>
        <dbReference type="Proteomes" id="UP000030747"/>
    </source>
</evidence>
<dbReference type="PANTHER" id="PTHR46093:SF18">
    <property type="entry name" value="FIBRONECTIN TYPE-III DOMAIN-CONTAINING PROTEIN"/>
    <property type="match status" value="1"/>
</dbReference>
<dbReference type="RefSeq" id="XP_013231200.1">
    <property type="nucleotide sequence ID" value="XM_013375746.1"/>
</dbReference>
<name>U6KY96_EIMTE</name>
<feature type="region of interest" description="Disordered" evidence="3">
    <location>
        <begin position="1062"/>
        <end position="1197"/>
    </location>
</feature>
<feature type="compositionally biased region" description="Polar residues" evidence="3">
    <location>
        <begin position="339"/>
        <end position="350"/>
    </location>
</feature>
<evidence type="ECO:0008006" key="6">
    <source>
        <dbReference type="Google" id="ProtNLM"/>
    </source>
</evidence>
<gene>
    <name evidence="4" type="ORF">ETH_00019430</name>
</gene>
<dbReference type="VEuPathDB" id="ToxoDB:ETH2_1223100"/>
<dbReference type="GeneID" id="25253015"/>
<feature type="compositionally biased region" description="Basic and acidic residues" evidence="3">
    <location>
        <begin position="1581"/>
        <end position="1595"/>
    </location>
</feature>
<dbReference type="SUPFAM" id="SSF55874">
    <property type="entry name" value="ATPase domain of HSP90 chaperone/DNA topoisomerase II/histidine kinase"/>
    <property type="match status" value="1"/>
</dbReference>
<feature type="compositionally biased region" description="Basic and acidic residues" evidence="3">
    <location>
        <begin position="1114"/>
        <end position="1132"/>
    </location>
</feature>
<dbReference type="OMA" id="IGPRSHY"/>
<keyword evidence="5" id="KW-1185">Reference proteome</keyword>
<keyword evidence="1" id="KW-0880">Kelch repeat</keyword>
<feature type="compositionally biased region" description="Low complexity" evidence="3">
    <location>
        <begin position="185"/>
        <end position="194"/>
    </location>
</feature>
<dbReference type="OrthoDB" id="10251809at2759"/>
<dbReference type="SUPFAM" id="SSF117281">
    <property type="entry name" value="Kelch motif"/>
    <property type="match status" value="1"/>
</dbReference>
<dbReference type="InterPro" id="IPR036890">
    <property type="entry name" value="HATPase_C_sf"/>
</dbReference>
<keyword evidence="2" id="KW-0677">Repeat</keyword>
<evidence type="ECO:0000256" key="3">
    <source>
        <dbReference type="SAM" id="MobiDB-lite"/>
    </source>
</evidence>
<organism evidence="4 5">
    <name type="scientific">Eimeria tenella</name>
    <name type="common">Coccidian parasite</name>
    <dbReference type="NCBI Taxonomy" id="5802"/>
    <lineage>
        <taxon>Eukaryota</taxon>
        <taxon>Sar</taxon>
        <taxon>Alveolata</taxon>
        <taxon>Apicomplexa</taxon>
        <taxon>Conoidasida</taxon>
        <taxon>Coccidia</taxon>
        <taxon>Eucoccidiorida</taxon>
        <taxon>Eimeriorina</taxon>
        <taxon>Eimeriidae</taxon>
        <taxon>Eimeria</taxon>
    </lineage>
</organism>
<evidence type="ECO:0000313" key="4">
    <source>
        <dbReference type="EMBL" id="CDJ40450.1"/>
    </source>
</evidence>
<proteinExistence type="predicted"/>
<feature type="compositionally biased region" description="Polar residues" evidence="3">
    <location>
        <begin position="309"/>
        <end position="330"/>
    </location>
</feature>
<feature type="region of interest" description="Disordered" evidence="3">
    <location>
        <begin position="131"/>
        <end position="223"/>
    </location>
</feature>
<evidence type="ECO:0000256" key="2">
    <source>
        <dbReference type="ARBA" id="ARBA00022737"/>
    </source>
</evidence>
<dbReference type="Gene3D" id="2.120.10.80">
    <property type="entry name" value="Kelch-type beta propeller"/>
    <property type="match status" value="2"/>
</dbReference>
<dbReference type="EMBL" id="HG675163">
    <property type="protein sequence ID" value="CDJ40450.1"/>
    <property type="molecule type" value="Genomic_DNA"/>
</dbReference>
<dbReference type="InterPro" id="IPR015915">
    <property type="entry name" value="Kelch-typ_b-propeller"/>
</dbReference>
<dbReference type="VEuPathDB" id="ToxoDB:ETH_00019430"/>
<dbReference type="Pfam" id="PF13589">
    <property type="entry name" value="HATPase_c_3"/>
    <property type="match status" value="1"/>
</dbReference>
<feature type="region of interest" description="Disordered" evidence="3">
    <location>
        <begin position="309"/>
        <end position="359"/>
    </location>
</feature>
<protein>
    <recommendedName>
        <fullName evidence="6">Corepressor complex CRC230</fullName>
    </recommendedName>
</protein>
<reference evidence="4" key="1">
    <citation type="submission" date="2013-10" db="EMBL/GenBank/DDBJ databases">
        <title>Genomic analysis of the causative agents of coccidiosis in chickens.</title>
        <authorList>
            <person name="Reid A.J."/>
            <person name="Blake D."/>
            <person name="Billington K."/>
            <person name="Browne H."/>
            <person name="Dunn M."/>
            <person name="Hung S."/>
            <person name="Kawahara F."/>
            <person name="Miranda-Saavedra D."/>
            <person name="Mourier T."/>
            <person name="Nagra H."/>
            <person name="Otto T.D."/>
            <person name="Rawlings N."/>
            <person name="Sanchez A."/>
            <person name="Sanders M."/>
            <person name="Subramaniam C."/>
            <person name="Tay Y."/>
            <person name="Dear P."/>
            <person name="Doerig C."/>
            <person name="Gruber A."/>
            <person name="Parkinson J."/>
            <person name="Shirley M."/>
            <person name="Wan K.L."/>
            <person name="Berriman M."/>
            <person name="Tomley F."/>
            <person name="Pain A."/>
        </authorList>
    </citation>
    <scope>NUCLEOTIDE SEQUENCE [LARGE SCALE GENOMIC DNA]</scope>
    <source>
        <strain evidence="4">Houghton</strain>
    </source>
</reference>
<feature type="compositionally biased region" description="Low complexity" evidence="3">
    <location>
        <begin position="150"/>
        <end position="169"/>
    </location>
</feature>
<evidence type="ECO:0000256" key="1">
    <source>
        <dbReference type="ARBA" id="ARBA00022441"/>
    </source>
</evidence>
<reference evidence="4" key="2">
    <citation type="submission" date="2013-10" db="EMBL/GenBank/DDBJ databases">
        <authorList>
            <person name="Aslett M."/>
        </authorList>
    </citation>
    <scope>NUCLEOTIDE SEQUENCE [LARGE SCALE GENOMIC DNA]</scope>
    <source>
        <strain evidence="4">Houghton</strain>
    </source>
</reference>
<feature type="compositionally biased region" description="Polar residues" evidence="3">
    <location>
        <begin position="201"/>
        <end position="221"/>
    </location>
</feature>
<sequence length="1652" mass="179669">MSAPPLQDPPLVGMATHFGAQGGTVPFPKRSMHLLSQSRLVTDGTAHHFILCSPTEAVDMTAVQRQCSMFSPKGAEGVTLYHASYAGCPSRRVVAVSVPISLAASSILAMELLKKRLFAWEDELNASFVTMDEDEPPAGPGDAASGRQHPPAASSGASASSVAAGQPPGHQSVTSGAGNVGDVTSGALAGGASSRAHPAPSNATAAQGVGTTPSQPSSGGQRPTLFNLLEALASDSVTTPDQRNSIRGIVTDFLNHDLPHSKVYSFIGAVVGHDVLHTIVRKLENEPGRLGVPDAGGLARIEKAFGLSKTTNQQPAHSAQPSGSASSTTPHGVAAGSVRSATAVPQDQQHAASGAFDGGAAGTGLTSRDAILRVIRRNLDSRRMPPQSTKDVFEKVRWLPVRRPLTPVPVFGHTLISFSNKAIFFGGTNERGEGVSFRSACVINLNFFSSRIFVFCGEYPSERDGHSTNGLTLQHSPGVILFGGLSGNHFCNDVYILELDFKRWVRKHPAGLPPAPRDQHAASVFPAKTETGNWRDSSSDNLSEFLFVFGGRTGNPSVSFHCLNDMWALHLPSNTWTEVRVGGTRPPPRYGFSMIWSEDLHLSLFGGETHGANGRVSCRERVLLEDFWHFKIKDIVNEAHSGPVVVGEWQQEVYEGKIGPRSHYAAIFITQRYQEPRAEPRTIERLMLITSGVTTVMEGGRARATETDQISVYFFSKKQWYTVKPRYPADYVGEPFGARQRHVACFFETHNPIARPTRPPVPCLFIHGGFRRHQVLGDAWVLSLTGDDPYRLMSQGGPSAVSCPVGGESLHSHLMSHGINSMRLTPSWYQRDTHTPGILWALCSQQRWLFGAIAQLVDNAMHPSVGCRNVWIKFEETPDKDPMLSVQDDGQGLDYPAMNKLLRLYGSFEPGERRRKGYEYGCGFKMAYGRIASSCAIMSRTQGTIGIGMLSLELMGHCDAREIAAPMCMWRLPNKELINRDPNNMADHRHHQRLLMTYTPFTTPSLLAEQINVLGTMPGSRMVFWDLRDDLDSLVLDPRDSMLYMSSAPDVYIPRQIRCNASSPGRGGEAEGVLQVSQPDQASSATGASSSQAKPVDEHTVPNGLAPDGLGAASDEKPLRPVRDPCRPRIDEATVVNAQVGPDMLDVDEDGKPLSPPMQGGTTHAEDGSTGDSIKTEQPDAVGIDNSNVPDDTQGDRMKAQKALPPYFPLWTTARHSPDYCLATYLYWLHLHAPATTHVQDVPLSPQPLSYGGKQRKAREIKSLPEAMENATEVHVTKEQQEAAELQAEAAGGLIASISRPQTSLGEKRSADGELAADGSPVSPSLYMFLKQRLYAPAELSYLFTPADHDSGCFALMGFLNDPMGESSQPRVCEAGVMLYFRQRLIRKLECMFPDAPTYIDAARCPPNDRLFGIDGEPPQICRYAFTAVINVPEWMFPSLNKQEFLHENNKPYLKFKARCMKLMQDYLSRCRDPQALNSWLEQRAKRLSDYQDAQRLTRPKRRLNEDLTDEEQPRRSPTPPLAHSSSGAPIWTGQRGSNAGSANNSAEAKQQPNSGGAEEPLAFSNDTEAAGEDSGAATALKKDEVGPDVPHDAEGPGPLESAPVASYTESEERETKEEGGADITEEAAVTSRSEEPWAQEAAPPSDAPVTE</sequence>
<dbReference type="PANTHER" id="PTHR46093">
    <property type="entry name" value="ACYL-COA-BINDING DOMAIN-CONTAINING PROTEIN 5"/>
    <property type="match status" value="1"/>
</dbReference>
<accession>U6KY96</accession>
<feature type="region of interest" description="Disordered" evidence="3">
    <location>
        <begin position="1491"/>
        <end position="1652"/>
    </location>
</feature>
<feature type="compositionally biased region" description="Low complexity" evidence="3">
    <location>
        <begin position="1081"/>
        <end position="1093"/>
    </location>
</feature>
<dbReference type="Proteomes" id="UP000030747">
    <property type="component" value="Unassembled WGS sequence"/>
</dbReference>
<feature type="compositionally biased region" description="Low complexity" evidence="3">
    <location>
        <begin position="1537"/>
        <end position="1547"/>
    </location>
</feature>
<dbReference type="Pfam" id="PF24681">
    <property type="entry name" value="Kelch_KLHDC2_KLHL20_DRC7"/>
    <property type="match status" value="2"/>
</dbReference>